<evidence type="ECO:0000313" key="2">
    <source>
        <dbReference type="EMBL" id="PPQ98513.1"/>
    </source>
</evidence>
<gene>
    <name evidence="2" type="ORF">CVT24_004004</name>
</gene>
<reference evidence="2 3" key="1">
    <citation type="journal article" date="2018" name="Evol. Lett.">
        <title>Horizontal gene cluster transfer increased hallucinogenic mushroom diversity.</title>
        <authorList>
            <person name="Reynolds H.T."/>
            <person name="Vijayakumar V."/>
            <person name="Gluck-Thaler E."/>
            <person name="Korotkin H.B."/>
            <person name="Matheny P.B."/>
            <person name="Slot J.C."/>
        </authorList>
    </citation>
    <scope>NUCLEOTIDE SEQUENCE [LARGE SCALE GENOMIC DNA]</scope>
    <source>
        <strain evidence="2 3">2629</strain>
    </source>
</reference>
<evidence type="ECO:0000313" key="3">
    <source>
        <dbReference type="Proteomes" id="UP000284842"/>
    </source>
</evidence>
<dbReference type="EMBL" id="NHTK01001382">
    <property type="protein sequence ID" value="PPQ98513.1"/>
    <property type="molecule type" value="Genomic_DNA"/>
</dbReference>
<dbReference type="OrthoDB" id="514070at2759"/>
<dbReference type="AlphaFoldDB" id="A0A409Y6C9"/>
<organism evidence="2 3">
    <name type="scientific">Panaeolus cyanescens</name>
    <dbReference type="NCBI Taxonomy" id="181874"/>
    <lineage>
        <taxon>Eukaryota</taxon>
        <taxon>Fungi</taxon>
        <taxon>Dikarya</taxon>
        <taxon>Basidiomycota</taxon>
        <taxon>Agaricomycotina</taxon>
        <taxon>Agaricomycetes</taxon>
        <taxon>Agaricomycetidae</taxon>
        <taxon>Agaricales</taxon>
        <taxon>Agaricineae</taxon>
        <taxon>Galeropsidaceae</taxon>
        <taxon>Panaeolus</taxon>
    </lineage>
</organism>
<sequence>MSSDNKIPLPQYLKVLTAENMPMSKAIAFAGKVYKSYNTTETIAGLTDAKLRAAGVESQEERRTALAAFKKAAFRSQAQVKTKSPVIASPSSPIEGPTSHATVLSPCLEAQITPTKRKRKRQQTDVNEFLPNEPISTEETEENFDFGEVLDEEILRQKTVVINRAPIMMAWAMVVAERLHFSRAEALSIASVYTELNALTKGISLGLYHKDVDRGEEAPKDGAQPPLYKTQSGQWRALSNGEPSQPSSAYSYLSRSFRQTTPHIIGALRLLADSYDEKELNIKAWSLYADFRPSVKEWGKRSEVRYDVILGLRKQKSKQEQVSTEANSKMKIPDVRLENATHVTQPTPPNDVPPAKKSKMTLEEYEALLDSDSTFDNVDLNF</sequence>
<dbReference type="InParanoid" id="A0A409Y6C9"/>
<evidence type="ECO:0000256" key="1">
    <source>
        <dbReference type="SAM" id="MobiDB-lite"/>
    </source>
</evidence>
<dbReference type="Proteomes" id="UP000284842">
    <property type="component" value="Unassembled WGS sequence"/>
</dbReference>
<accession>A0A409Y6C9</accession>
<keyword evidence="3" id="KW-1185">Reference proteome</keyword>
<name>A0A409Y6C9_9AGAR</name>
<feature type="region of interest" description="Disordered" evidence="1">
    <location>
        <begin position="116"/>
        <end position="142"/>
    </location>
</feature>
<protein>
    <submittedName>
        <fullName evidence="2">Uncharacterized protein</fullName>
    </submittedName>
</protein>
<comment type="caution">
    <text evidence="2">The sequence shown here is derived from an EMBL/GenBank/DDBJ whole genome shotgun (WGS) entry which is preliminary data.</text>
</comment>
<proteinExistence type="predicted"/>